<dbReference type="RefSeq" id="WP_129464671.1">
    <property type="nucleotide sequence ID" value="NZ_SBKQ01000009.1"/>
</dbReference>
<organism evidence="1 2">
    <name type="scientific">Flavobacterium piscinae</name>
    <dbReference type="NCBI Taxonomy" id="2506424"/>
    <lineage>
        <taxon>Bacteria</taxon>
        <taxon>Pseudomonadati</taxon>
        <taxon>Bacteroidota</taxon>
        <taxon>Flavobacteriia</taxon>
        <taxon>Flavobacteriales</taxon>
        <taxon>Flavobacteriaceae</taxon>
        <taxon>Flavobacterium</taxon>
    </lineage>
</organism>
<name>A0A4Q1KPK0_9FLAO</name>
<accession>A0A4Q1KPK0</accession>
<gene>
    <name evidence="1" type="ORF">EQG68_09595</name>
</gene>
<comment type="caution">
    <text evidence="1">The sequence shown here is derived from an EMBL/GenBank/DDBJ whole genome shotgun (WGS) entry which is preliminary data.</text>
</comment>
<dbReference type="AlphaFoldDB" id="A0A4Q1KPK0"/>
<evidence type="ECO:0000313" key="2">
    <source>
        <dbReference type="Proteomes" id="UP000289734"/>
    </source>
</evidence>
<keyword evidence="2" id="KW-1185">Reference proteome</keyword>
<sequence>MTNSSVFFNHWLSIVDKPNNKNKLLQNWHKWSKYTSAIISDDDSILIQVAQELNLKCYERNYYSLDAILYKEEFLVPNIKTNTFWFREIEVAFEHENNFNKNLFQEVSHLLITNSHLKVLVTYPNQNEEKILEYLHEIIKGVTNQNEISEKENFLLILGFEDDFCWKGFVYKEKEWREL</sequence>
<evidence type="ECO:0000313" key="1">
    <source>
        <dbReference type="EMBL" id="RXR31505.1"/>
    </source>
</evidence>
<protein>
    <submittedName>
        <fullName evidence="1">Uncharacterized protein</fullName>
    </submittedName>
</protein>
<dbReference type="OrthoDB" id="677137at2"/>
<reference evidence="2" key="1">
    <citation type="submission" date="2019-01" db="EMBL/GenBank/DDBJ databases">
        <title>Cytophagaceae bacterium strain CAR-16.</title>
        <authorList>
            <person name="Chen W.-M."/>
        </authorList>
    </citation>
    <scope>NUCLEOTIDE SEQUENCE [LARGE SCALE GENOMIC DNA]</scope>
    <source>
        <strain evidence="2">ICH-30</strain>
    </source>
</reference>
<dbReference type="EMBL" id="SBKQ01000009">
    <property type="protein sequence ID" value="RXR31505.1"/>
    <property type="molecule type" value="Genomic_DNA"/>
</dbReference>
<dbReference type="Proteomes" id="UP000289734">
    <property type="component" value="Unassembled WGS sequence"/>
</dbReference>
<proteinExistence type="predicted"/>